<dbReference type="KEGG" id="bor:COCMIDRAFT_9154"/>
<proteinExistence type="predicted"/>
<dbReference type="Proteomes" id="UP000054032">
    <property type="component" value="Unassembled WGS sequence"/>
</dbReference>
<dbReference type="SMART" id="SM00248">
    <property type="entry name" value="ANK"/>
    <property type="match status" value="2"/>
</dbReference>
<sequence>MADPLSIAASIAGLYGLAIQIAQLSFHYFFALKSASDTQALSIQEISILTSVFLRLRRATQIDGLGDIIDPHQPVISKMAIEDCKKRLEKVKVVLKRKASEQSVRRKLGTLLWPFQEKLLDQDDTVPEDVINLWKKKSTNSSLLPDKIVSIISNTIKNTPIAYVVLDSLEEGPFLVKLAKQLPNLSKTRSKIFATSRDPSGIRRHIDKSLYVEILTTKDTLVHYIDCRLQEKSKVDYDLIPQSLKSNLIFAAVNHVDGCFLVAWLIMDHMTILKTIKKMRQALESPPVDYKKAYGRTTERIAKQNAGRKTLPVKTPLHWTASMGHHVIVHALLQRSALMNAPDAAHWTPLFWAAFKGHKQAISTLLDYGADCYRADRNG</sequence>
<dbReference type="RefSeq" id="XP_007692394.1">
    <property type="nucleotide sequence ID" value="XM_007694204.1"/>
</dbReference>
<dbReference type="PROSITE" id="PS50088">
    <property type="entry name" value="ANK_REPEAT"/>
    <property type="match status" value="2"/>
</dbReference>
<dbReference type="GeneID" id="19127900"/>
<keyword evidence="2 3" id="KW-0040">ANK repeat</keyword>
<dbReference type="PANTHER" id="PTHR24171:SF9">
    <property type="entry name" value="ANKYRIN REPEAT DOMAIN-CONTAINING PROTEIN 39"/>
    <property type="match status" value="1"/>
</dbReference>
<evidence type="ECO:0000313" key="5">
    <source>
        <dbReference type="Proteomes" id="UP000054032"/>
    </source>
</evidence>
<evidence type="ECO:0000256" key="1">
    <source>
        <dbReference type="ARBA" id="ARBA00022737"/>
    </source>
</evidence>
<dbReference type="PANTHER" id="PTHR24171">
    <property type="entry name" value="ANKYRIN REPEAT DOMAIN-CONTAINING PROTEIN 39-RELATED"/>
    <property type="match status" value="1"/>
</dbReference>
<dbReference type="Pfam" id="PF12796">
    <property type="entry name" value="Ank_2"/>
    <property type="match status" value="1"/>
</dbReference>
<dbReference type="HOGENOM" id="CLU_729557_0_0_1"/>
<evidence type="ECO:0000313" key="4">
    <source>
        <dbReference type="EMBL" id="EUC41078.1"/>
    </source>
</evidence>
<dbReference type="EMBL" id="KI964121">
    <property type="protein sequence ID" value="EUC41078.1"/>
    <property type="molecule type" value="Genomic_DNA"/>
</dbReference>
<dbReference type="InterPro" id="IPR036770">
    <property type="entry name" value="Ankyrin_rpt-contain_sf"/>
</dbReference>
<feature type="repeat" description="ANK" evidence="3">
    <location>
        <begin position="312"/>
        <end position="344"/>
    </location>
</feature>
<organism evidence="4 5">
    <name type="scientific">Bipolaris oryzae ATCC 44560</name>
    <dbReference type="NCBI Taxonomy" id="930090"/>
    <lineage>
        <taxon>Eukaryota</taxon>
        <taxon>Fungi</taxon>
        <taxon>Dikarya</taxon>
        <taxon>Ascomycota</taxon>
        <taxon>Pezizomycotina</taxon>
        <taxon>Dothideomycetes</taxon>
        <taxon>Pleosporomycetidae</taxon>
        <taxon>Pleosporales</taxon>
        <taxon>Pleosporineae</taxon>
        <taxon>Pleosporaceae</taxon>
        <taxon>Bipolaris</taxon>
    </lineage>
</organism>
<protein>
    <submittedName>
        <fullName evidence="4">Uncharacterized protein</fullName>
    </submittedName>
</protein>
<dbReference type="SUPFAM" id="SSF48403">
    <property type="entry name" value="Ankyrin repeat"/>
    <property type="match status" value="1"/>
</dbReference>
<dbReference type="OrthoDB" id="3788444at2759"/>
<reference evidence="4 5" key="1">
    <citation type="journal article" date="2013" name="PLoS Genet.">
        <title>Comparative genome structure, secondary metabolite, and effector coding capacity across Cochliobolus pathogens.</title>
        <authorList>
            <person name="Condon B.J."/>
            <person name="Leng Y."/>
            <person name="Wu D."/>
            <person name="Bushley K.E."/>
            <person name="Ohm R.A."/>
            <person name="Otillar R."/>
            <person name="Martin J."/>
            <person name="Schackwitz W."/>
            <person name="Grimwood J."/>
            <person name="MohdZainudin N."/>
            <person name="Xue C."/>
            <person name="Wang R."/>
            <person name="Manning V.A."/>
            <person name="Dhillon B."/>
            <person name="Tu Z.J."/>
            <person name="Steffenson B.J."/>
            <person name="Salamov A."/>
            <person name="Sun H."/>
            <person name="Lowry S."/>
            <person name="LaButti K."/>
            <person name="Han J."/>
            <person name="Copeland A."/>
            <person name="Lindquist E."/>
            <person name="Barry K."/>
            <person name="Schmutz J."/>
            <person name="Baker S.E."/>
            <person name="Ciuffetti L.M."/>
            <person name="Grigoriev I.V."/>
            <person name="Zhong S."/>
            <person name="Turgeon B.G."/>
        </authorList>
    </citation>
    <scope>NUCLEOTIDE SEQUENCE [LARGE SCALE GENOMIC DNA]</scope>
    <source>
        <strain evidence="4 5">ATCC 44560</strain>
    </source>
</reference>
<accession>W6YU71</accession>
<evidence type="ECO:0000256" key="2">
    <source>
        <dbReference type="ARBA" id="ARBA00023043"/>
    </source>
</evidence>
<gene>
    <name evidence="4" type="ORF">COCMIDRAFT_9154</name>
</gene>
<evidence type="ECO:0000256" key="3">
    <source>
        <dbReference type="PROSITE-ProRule" id="PRU00023"/>
    </source>
</evidence>
<name>W6YU71_COCMI</name>
<dbReference type="eggNOG" id="KOG0504">
    <property type="taxonomic scope" value="Eukaryota"/>
</dbReference>
<keyword evidence="5" id="KW-1185">Reference proteome</keyword>
<feature type="repeat" description="ANK" evidence="3">
    <location>
        <begin position="345"/>
        <end position="377"/>
    </location>
</feature>
<keyword evidence="1" id="KW-0677">Repeat</keyword>
<dbReference type="InterPro" id="IPR002110">
    <property type="entry name" value="Ankyrin_rpt"/>
</dbReference>
<dbReference type="Gene3D" id="1.25.40.20">
    <property type="entry name" value="Ankyrin repeat-containing domain"/>
    <property type="match status" value="1"/>
</dbReference>
<dbReference type="AlphaFoldDB" id="W6YU71"/>